<organism evidence="2 3">
    <name type="scientific">Syphacia muris</name>
    <dbReference type="NCBI Taxonomy" id="451379"/>
    <lineage>
        <taxon>Eukaryota</taxon>
        <taxon>Metazoa</taxon>
        <taxon>Ecdysozoa</taxon>
        <taxon>Nematoda</taxon>
        <taxon>Chromadorea</taxon>
        <taxon>Rhabditida</taxon>
        <taxon>Spirurina</taxon>
        <taxon>Oxyuridomorpha</taxon>
        <taxon>Oxyuroidea</taxon>
        <taxon>Oxyuridae</taxon>
        <taxon>Syphacia</taxon>
    </lineage>
</organism>
<feature type="region of interest" description="Disordered" evidence="1">
    <location>
        <begin position="216"/>
        <end position="252"/>
    </location>
</feature>
<sequence length="1024" mass="110432">MVCWDYPDDGSMPHVKLLQTWMPPSPPVSDSESDFYCDPCGQEWYEAEPMCESRLPSTIHELHRPRSTTSVPASTSQQTLPPASETEKAIPSSTEPMFSSAVVQEPVNSATPGRSINVFARIWLVPETLLNYCTFSFSNVNAVKVNTLTTADAIISQKHSGTTGSVFERERFVNVVPQAGVSNGAPFLDTSNLLRPPTPSQIVNTVDDAIDTVRRSHKVSSQRHSHSTLKGSYVETRNGKSEMRRPFTPPPRIYEASDYEGPEWTIIEDRALLIAVTCDQSLPYHLHSSKSGHIANWEYISAILLRISGHYRSPRQCCLRYQMIVIPREEGRTIALDPITKKTKKITVSSTELAHMKRGNTTTEQQYAVDASKILSGQTLQKFCTCKNILARRDSTNHLYPMPAASSLDGSLTVEQQVKLTEYGVHYQHDTYPVEVLDCQKETRLKLLEQDKEKQLAKEHEQQKEKETAVLKERNESNQKAIEKRESIFSSLSGMIKYQRASMAFMEQTSPHISVPVCATSSTVQYQNSGVRVAGNSVHSLQMASANSGVSASCNPNEMTQVVVGQRSYSDHQPNTVNAISNSHHATTRRVTLPPGALQSNQHQIVMSGGATTVQTSGQPYAVVVSQDSLSGSTQSANARLQFGNRSEGVVEQRQAVYRAVSIGPNKRPPSSSPVQRVGLSTGYSTSGGAGTSQIYTTSGRTVIVSNQGNEIPALNEQAQLQAMRPQVQSVVSAGQRQDVRPKIAQRTQNRVYITPSGPGSETRSYKLSPGPVRMLASSQRITQKRPTGALSGRSLNTQPQVTMTVRSGMQQVVGITRSVNAGYQGSRMPSIGVIMSGSGSNGSNSGGSNGSNVRSETFATTATINGQVVTTGSSGVTLPRQYTVNSQGQITRQLPSYSSQSNVSSASVMRSSATSSVGQDHYVTNVTVQPTQALPPISLSCHATVQRLNSPSTSAGGTGSAAGNVVSRQTVSLTNSTALSSSSVQQQSQTGSGGNNSSSSNNGHCSEALSSTTSVVNNGTSLQ</sequence>
<feature type="region of interest" description="Disordered" evidence="1">
    <location>
        <begin position="456"/>
        <end position="480"/>
    </location>
</feature>
<feature type="compositionally biased region" description="Polar residues" evidence="1">
    <location>
        <begin position="753"/>
        <end position="763"/>
    </location>
</feature>
<name>A0A0N5AQE9_9BILA</name>
<feature type="region of interest" description="Disordered" evidence="1">
    <location>
        <begin position="977"/>
        <end position="1024"/>
    </location>
</feature>
<evidence type="ECO:0000313" key="2">
    <source>
        <dbReference type="Proteomes" id="UP000046393"/>
    </source>
</evidence>
<feature type="compositionally biased region" description="Polar residues" evidence="1">
    <location>
        <begin position="67"/>
        <end position="81"/>
    </location>
</feature>
<protein>
    <submittedName>
        <fullName evidence="3">Myb-like domain-containing protein</fullName>
    </submittedName>
</protein>
<feature type="region of interest" description="Disordered" evidence="1">
    <location>
        <begin position="64"/>
        <end position="95"/>
    </location>
</feature>
<feature type="compositionally biased region" description="Low complexity" evidence="1">
    <location>
        <begin position="977"/>
        <end position="1004"/>
    </location>
</feature>
<reference evidence="3" key="1">
    <citation type="submission" date="2017-02" db="UniProtKB">
        <authorList>
            <consortium name="WormBaseParasite"/>
        </authorList>
    </citation>
    <scope>IDENTIFICATION</scope>
</reference>
<proteinExistence type="predicted"/>
<evidence type="ECO:0000256" key="1">
    <source>
        <dbReference type="SAM" id="MobiDB-lite"/>
    </source>
</evidence>
<feature type="compositionally biased region" description="Low complexity" evidence="1">
    <location>
        <begin position="1011"/>
        <end position="1024"/>
    </location>
</feature>
<feature type="compositionally biased region" description="Basic residues" evidence="1">
    <location>
        <begin position="216"/>
        <end position="227"/>
    </location>
</feature>
<dbReference type="STRING" id="451379.A0A0N5AQE9"/>
<dbReference type="Proteomes" id="UP000046393">
    <property type="component" value="Unplaced"/>
</dbReference>
<dbReference type="WBParaSite" id="SMUV_0000691001-mRNA-1">
    <property type="protein sequence ID" value="SMUV_0000691001-mRNA-1"/>
    <property type="gene ID" value="SMUV_0000691001"/>
</dbReference>
<keyword evidence="2" id="KW-1185">Reference proteome</keyword>
<dbReference type="AlphaFoldDB" id="A0A0N5AQE9"/>
<accession>A0A0N5AQE9</accession>
<evidence type="ECO:0000313" key="3">
    <source>
        <dbReference type="WBParaSite" id="SMUV_0000691001-mRNA-1"/>
    </source>
</evidence>
<feature type="region of interest" description="Disordered" evidence="1">
    <location>
        <begin position="753"/>
        <end position="772"/>
    </location>
</feature>